<organism evidence="1 2">
    <name type="scientific">Scyliorhinus torazame</name>
    <name type="common">Cloudy catshark</name>
    <name type="synonym">Catulus torazame</name>
    <dbReference type="NCBI Taxonomy" id="75743"/>
    <lineage>
        <taxon>Eukaryota</taxon>
        <taxon>Metazoa</taxon>
        <taxon>Chordata</taxon>
        <taxon>Craniata</taxon>
        <taxon>Vertebrata</taxon>
        <taxon>Chondrichthyes</taxon>
        <taxon>Elasmobranchii</taxon>
        <taxon>Galeomorphii</taxon>
        <taxon>Galeoidea</taxon>
        <taxon>Carcharhiniformes</taxon>
        <taxon>Scyliorhinidae</taxon>
        <taxon>Scyliorhinus</taxon>
    </lineage>
</organism>
<proteinExistence type="predicted"/>
<keyword evidence="2" id="KW-1185">Reference proteome</keyword>
<comment type="caution">
    <text evidence="1">The sequence shown here is derived from an EMBL/GenBank/DDBJ whole genome shotgun (WGS) entry which is preliminary data.</text>
</comment>
<dbReference type="Proteomes" id="UP000288216">
    <property type="component" value="Unassembled WGS sequence"/>
</dbReference>
<sequence length="81" mass="8640">DINMADTDLFMECEEEELEPWQMIEDDVVDDTGGGMLLAATNNLSAGIKPGVAPVSVGDLQNNEVEKKTMLAVLSPNSSGK</sequence>
<evidence type="ECO:0000313" key="2">
    <source>
        <dbReference type="Proteomes" id="UP000288216"/>
    </source>
</evidence>
<gene>
    <name evidence="1" type="ORF">scyTo_0021301</name>
</gene>
<accession>A0A401Q6F1</accession>
<evidence type="ECO:0000313" key="1">
    <source>
        <dbReference type="EMBL" id="GCB80943.1"/>
    </source>
</evidence>
<name>A0A401Q6F1_SCYTO</name>
<reference evidence="1 2" key="1">
    <citation type="journal article" date="2018" name="Nat. Ecol. Evol.">
        <title>Shark genomes provide insights into elasmobranch evolution and the origin of vertebrates.</title>
        <authorList>
            <person name="Hara Y"/>
            <person name="Yamaguchi K"/>
            <person name="Onimaru K"/>
            <person name="Kadota M"/>
            <person name="Koyanagi M"/>
            <person name="Keeley SD"/>
            <person name="Tatsumi K"/>
            <person name="Tanaka K"/>
            <person name="Motone F"/>
            <person name="Kageyama Y"/>
            <person name="Nozu R"/>
            <person name="Adachi N"/>
            <person name="Nishimura O"/>
            <person name="Nakagawa R"/>
            <person name="Tanegashima C"/>
            <person name="Kiyatake I"/>
            <person name="Matsumoto R"/>
            <person name="Murakumo K"/>
            <person name="Nishida K"/>
            <person name="Terakita A"/>
            <person name="Kuratani S"/>
            <person name="Sato K"/>
            <person name="Hyodo S Kuraku.S."/>
        </authorList>
    </citation>
    <scope>NUCLEOTIDE SEQUENCE [LARGE SCALE GENOMIC DNA]</scope>
</reference>
<protein>
    <submittedName>
        <fullName evidence="1">Uncharacterized protein</fullName>
    </submittedName>
</protein>
<feature type="non-terminal residue" evidence="1">
    <location>
        <position position="1"/>
    </location>
</feature>
<dbReference type="AlphaFoldDB" id="A0A401Q6F1"/>
<dbReference type="EMBL" id="BFAA01018622">
    <property type="protein sequence ID" value="GCB80943.1"/>
    <property type="molecule type" value="Genomic_DNA"/>
</dbReference>
<dbReference type="STRING" id="75743.A0A401Q6F1"/>